<keyword evidence="3" id="KW-1185">Reference proteome</keyword>
<keyword evidence="1" id="KW-0732">Signal</keyword>
<evidence type="ECO:0000313" key="3">
    <source>
        <dbReference type="Proteomes" id="UP001379533"/>
    </source>
</evidence>
<gene>
    <name evidence="2" type="ORF">LZC95_36700</name>
</gene>
<sequence>MRRSFWSPLAWTTVAIAAGLTGTACKKSVGELQTYDVVADAPGDPGHPADVRLEMQEGDLHVTPGGVHVVGGAAKTNVSDLAPAVSNAGYKLTVSQGKPGVDASKWGTGLIADYRLTLGTTPMALTVSGGASSVDLELGGLAVHSLIVRNGAGSVRVGEAAPNPMAADAIDIETGAGNVTLTDVGRFGAAKVRVRAGAGTVNVSLGSKVERELSLDLETGAGPVRLGIPGGVSARAEVKSEAGPLKVNGWTKDGEDYILGPSTPNPRIRIRVKTGAGPITFEPAP</sequence>
<name>A0ABZ2JZQ6_9BACT</name>
<dbReference type="EMBL" id="CP089982">
    <property type="protein sequence ID" value="WXA91978.1"/>
    <property type="molecule type" value="Genomic_DNA"/>
</dbReference>
<organism evidence="2 3">
    <name type="scientific">Pendulispora brunnea</name>
    <dbReference type="NCBI Taxonomy" id="2905690"/>
    <lineage>
        <taxon>Bacteria</taxon>
        <taxon>Pseudomonadati</taxon>
        <taxon>Myxococcota</taxon>
        <taxon>Myxococcia</taxon>
        <taxon>Myxococcales</taxon>
        <taxon>Sorangiineae</taxon>
        <taxon>Pendulisporaceae</taxon>
        <taxon>Pendulispora</taxon>
    </lineage>
</organism>
<dbReference type="Proteomes" id="UP001379533">
    <property type="component" value="Chromosome"/>
</dbReference>
<dbReference type="RefSeq" id="WP_394842596.1">
    <property type="nucleotide sequence ID" value="NZ_CP089982.1"/>
</dbReference>
<evidence type="ECO:0000256" key="1">
    <source>
        <dbReference type="SAM" id="SignalP"/>
    </source>
</evidence>
<accession>A0ABZ2JZQ6</accession>
<protein>
    <recommendedName>
        <fullName evidence="4">Adhesin domain-containing protein</fullName>
    </recommendedName>
</protein>
<reference evidence="2 3" key="1">
    <citation type="submission" date="2021-12" db="EMBL/GenBank/DDBJ databases">
        <title>Discovery of the Pendulisporaceae a myxobacterial family with distinct sporulation behavior and unique specialized metabolism.</title>
        <authorList>
            <person name="Garcia R."/>
            <person name="Popoff A."/>
            <person name="Bader C.D."/>
            <person name="Loehr J."/>
            <person name="Walesch S."/>
            <person name="Walt C."/>
            <person name="Boldt J."/>
            <person name="Bunk B."/>
            <person name="Haeckl F.J.F.P.J."/>
            <person name="Gunesch A.P."/>
            <person name="Birkelbach J."/>
            <person name="Nuebel U."/>
            <person name="Pietschmann T."/>
            <person name="Bach T."/>
            <person name="Mueller R."/>
        </authorList>
    </citation>
    <scope>NUCLEOTIDE SEQUENCE [LARGE SCALE GENOMIC DNA]</scope>
    <source>
        <strain evidence="2 3">MSr12523</strain>
    </source>
</reference>
<evidence type="ECO:0008006" key="4">
    <source>
        <dbReference type="Google" id="ProtNLM"/>
    </source>
</evidence>
<dbReference type="PROSITE" id="PS51257">
    <property type="entry name" value="PROKAR_LIPOPROTEIN"/>
    <property type="match status" value="1"/>
</dbReference>
<feature type="signal peptide" evidence="1">
    <location>
        <begin position="1"/>
        <end position="17"/>
    </location>
</feature>
<proteinExistence type="predicted"/>
<feature type="chain" id="PRO_5046685185" description="Adhesin domain-containing protein" evidence="1">
    <location>
        <begin position="18"/>
        <end position="285"/>
    </location>
</feature>
<evidence type="ECO:0000313" key="2">
    <source>
        <dbReference type="EMBL" id="WXA91978.1"/>
    </source>
</evidence>